<dbReference type="RefSeq" id="WP_068617805.1">
    <property type="nucleotide sequence ID" value="NZ_CP016268.1"/>
</dbReference>
<name>A0A193LIW4_9GAMM</name>
<dbReference type="AlphaFoldDB" id="A0A193LIW4"/>
<sequence>MSVARVTELTSSSKMSFEDAIENGIKRASETLENIEGAWVQDMKVTCKNGKIDEYRVNLKVTFVLR</sequence>
<evidence type="ECO:0008006" key="3">
    <source>
        <dbReference type="Google" id="ProtNLM"/>
    </source>
</evidence>
<dbReference type="PANTHER" id="PTHR39324">
    <property type="entry name" value="CALCIUM DODECIN"/>
    <property type="match status" value="1"/>
</dbReference>
<dbReference type="EMBL" id="CP016268">
    <property type="protein sequence ID" value="ANO52465.1"/>
    <property type="molecule type" value="Genomic_DNA"/>
</dbReference>
<dbReference type="OrthoDB" id="9805449at2"/>
<evidence type="ECO:0000313" key="2">
    <source>
        <dbReference type="Proteomes" id="UP000092695"/>
    </source>
</evidence>
<keyword evidence="2" id="KW-1185">Reference proteome</keyword>
<dbReference type="InterPro" id="IPR009923">
    <property type="entry name" value="Dodecin"/>
</dbReference>
<dbReference type="PANTHER" id="PTHR39324:SF1">
    <property type="entry name" value="CALCIUM DODECIN"/>
    <property type="match status" value="1"/>
</dbReference>
<dbReference type="STRING" id="1548547.BA177_15875"/>
<dbReference type="Gene3D" id="3.30.1660.10">
    <property type="entry name" value="Flavin-binding protein dodecin"/>
    <property type="match status" value="1"/>
</dbReference>
<dbReference type="Pfam" id="PF07311">
    <property type="entry name" value="Dodecin"/>
    <property type="match status" value="1"/>
</dbReference>
<reference evidence="1 2" key="1">
    <citation type="submission" date="2016-06" db="EMBL/GenBank/DDBJ databases">
        <title>Complete genome sequence of a deep-branching marine Gamma Proteobacterium Woeseia oceani type strain XK5.</title>
        <authorList>
            <person name="Mu D."/>
            <person name="Du Z."/>
        </authorList>
    </citation>
    <scope>NUCLEOTIDE SEQUENCE [LARGE SCALE GENOMIC DNA]</scope>
    <source>
        <strain evidence="1 2">XK5</strain>
    </source>
</reference>
<accession>A0A193LIW4</accession>
<proteinExistence type="predicted"/>
<gene>
    <name evidence="1" type="ORF">BA177_15875</name>
</gene>
<dbReference type="SUPFAM" id="SSF89807">
    <property type="entry name" value="Dodecin-like"/>
    <property type="match status" value="1"/>
</dbReference>
<dbReference type="InterPro" id="IPR025543">
    <property type="entry name" value="Dodecin-like"/>
</dbReference>
<protein>
    <recommendedName>
        <fullName evidence="3">Dodecin domain-containing protein</fullName>
    </recommendedName>
</protein>
<evidence type="ECO:0000313" key="1">
    <source>
        <dbReference type="EMBL" id="ANO52465.1"/>
    </source>
</evidence>
<dbReference type="Proteomes" id="UP000092695">
    <property type="component" value="Chromosome"/>
</dbReference>
<dbReference type="InterPro" id="IPR036694">
    <property type="entry name" value="Dodecin-like_sf"/>
</dbReference>
<organism evidence="1 2">
    <name type="scientific">Woeseia oceani</name>
    <dbReference type="NCBI Taxonomy" id="1548547"/>
    <lineage>
        <taxon>Bacteria</taxon>
        <taxon>Pseudomonadati</taxon>
        <taxon>Pseudomonadota</taxon>
        <taxon>Gammaproteobacteria</taxon>
        <taxon>Woeseiales</taxon>
        <taxon>Woeseiaceae</taxon>
        <taxon>Woeseia</taxon>
    </lineage>
</organism>
<dbReference type="KEGG" id="woc:BA177_15875"/>